<dbReference type="EMBL" id="MCGN01000015">
    <property type="protein sequence ID" value="ORY89515.1"/>
    <property type="molecule type" value="Genomic_DNA"/>
</dbReference>
<protein>
    <submittedName>
        <fullName evidence="2">Uncharacterized protein</fullName>
    </submittedName>
</protein>
<keyword evidence="3" id="KW-1185">Reference proteome</keyword>
<accession>A0A1X2GZ43</accession>
<evidence type="ECO:0000313" key="2">
    <source>
        <dbReference type="EMBL" id="ORY89523.1"/>
    </source>
</evidence>
<name>A0A1X2GZ43_SYNRA</name>
<dbReference type="EMBL" id="MCGN01000015">
    <property type="protein sequence ID" value="ORY89523.1"/>
    <property type="molecule type" value="Genomic_DNA"/>
</dbReference>
<organism evidence="2 3">
    <name type="scientific">Syncephalastrum racemosum</name>
    <name type="common">Filamentous fungus</name>
    <dbReference type="NCBI Taxonomy" id="13706"/>
    <lineage>
        <taxon>Eukaryota</taxon>
        <taxon>Fungi</taxon>
        <taxon>Fungi incertae sedis</taxon>
        <taxon>Mucoromycota</taxon>
        <taxon>Mucoromycotina</taxon>
        <taxon>Mucoromycetes</taxon>
        <taxon>Mucorales</taxon>
        <taxon>Syncephalastraceae</taxon>
        <taxon>Syncephalastrum</taxon>
    </lineage>
</organism>
<proteinExistence type="predicted"/>
<gene>
    <name evidence="1" type="ORF">BCR43DRAFT_509252</name>
    <name evidence="2" type="ORF">BCR43DRAFT_509257</name>
</gene>
<dbReference type="Proteomes" id="UP000242180">
    <property type="component" value="Unassembled WGS sequence"/>
</dbReference>
<evidence type="ECO:0000313" key="1">
    <source>
        <dbReference type="EMBL" id="ORY89515.1"/>
    </source>
</evidence>
<dbReference type="AlphaFoldDB" id="A0A1X2GZ43"/>
<reference evidence="2 3" key="1">
    <citation type="submission" date="2016-07" db="EMBL/GenBank/DDBJ databases">
        <title>Pervasive Adenine N6-methylation of Active Genes in Fungi.</title>
        <authorList>
            <consortium name="DOE Joint Genome Institute"/>
            <person name="Mondo S.J."/>
            <person name="Dannebaum R.O."/>
            <person name="Kuo R.C."/>
            <person name="Labutti K."/>
            <person name="Haridas S."/>
            <person name="Kuo A."/>
            <person name="Salamov A."/>
            <person name="Ahrendt S.R."/>
            <person name="Lipzen A."/>
            <person name="Sullivan W."/>
            <person name="Andreopoulos W.B."/>
            <person name="Clum A."/>
            <person name="Lindquist E."/>
            <person name="Daum C."/>
            <person name="Ramamoorthy G.K."/>
            <person name="Gryganskyi A."/>
            <person name="Culley D."/>
            <person name="Magnuson J.K."/>
            <person name="James T.Y."/>
            <person name="O'Malley M.A."/>
            <person name="Stajich J.E."/>
            <person name="Spatafora J.W."/>
            <person name="Visel A."/>
            <person name="Grigoriev I.V."/>
        </authorList>
    </citation>
    <scope>NUCLEOTIDE SEQUENCE [LARGE SCALE GENOMIC DNA]</scope>
    <source>
        <strain evidence="2 3">NRRL 2496</strain>
    </source>
</reference>
<dbReference type="InParanoid" id="A0A1X2GZ43"/>
<evidence type="ECO:0000313" key="3">
    <source>
        <dbReference type="Proteomes" id="UP000242180"/>
    </source>
</evidence>
<comment type="caution">
    <text evidence="2">The sequence shown here is derived from an EMBL/GenBank/DDBJ whole genome shotgun (WGS) entry which is preliminary data.</text>
</comment>
<sequence>MPLNTLQETEVEFFPGMETDEWPVQHPTGYEHRPQPTLAGAIARFSTGEMNKWDRFPDDMPVRHPQRRWNKWQKTLAENQKTIELNRRIEREAEQYQWQPTIPDDWTTLMDGIM</sequence>